<protein>
    <recommendedName>
        <fullName evidence="3">Baseplate tail tube initiator</fullName>
    </recommendedName>
</protein>
<evidence type="ECO:0008006" key="3">
    <source>
        <dbReference type="Google" id="ProtNLM"/>
    </source>
</evidence>
<gene>
    <name evidence="1" type="ORF">Kuja_0350</name>
</gene>
<dbReference type="Proteomes" id="UP000433471">
    <property type="component" value="Segment"/>
</dbReference>
<proteinExistence type="predicted"/>
<keyword evidence="2" id="KW-1185">Reference proteome</keyword>
<sequence length="309" mass="34474">MDFQKFAAHARRHGFMFNNRFLVTIPLPTKVQAMLDGNNVEEDDMEQLFKKGFRIATILTGGKATSERGLQIMCSSAEFPGLNIETSSGMQNGHKITIATGSSKDKASFSFMISADAYEKKILDAWRDFIVDRRNKKVAYYDDYVVDIEVSALGLDGYPTYTVRYLEAWPSTFSKLNLEKRVQTMPQTYSLSFTYKRFDDDTQASTNNFLQNSSLYKLGEDLMKGDLESAAYRAREVMLDVKNGTFSTKQAQDAYNVLSDAINGSIGVGASDIEGIISGFKADVIPSIANSVDRQSLSELSDRLIDGFI</sequence>
<dbReference type="EMBL" id="MN718199">
    <property type="protein sequence ID" value="QGZ16026.1"/>
    <property type="molecule type" value="Genomic_DNA"/>
</dbReference>
<accession>A0A6B9JAQ0</accession>
<organism evidence="1 2">
    <name type="scientific">Vibrio phage vB_VchM_Kuja</name>
    <dbReference type="NCBI Taxonomy" id="2686437"/>
    <lineage>
        <taxon>Viruses</taxon>
        <taxon>Duplodnaviria</taxon>
        <taxon>Heunggongvirae</taxon>
        <taxon>Uroviricota</taxon>
        <taxon>Caudoviricetes</taxon>
        <taxon>Pantevenvirales</taxon>
        <taxon>Ackermannviridae</taxon>
        <taxon>Kujavirus</taxon>
        <taxon>Kujavirus kuja</taxon>
    </lineage>
</organism>
<reference evidence="1 2" key="1">
    <citation type="submission" date="2019-11" db="EMBL/GenBank/DDBJ databases">
        <title>Characterization of a novel member of the family Ackermannviridae.</title>
        <authorList>
            <person name="Maina A.N."/>
            <person name="Mwaura F.B."/>
            <person name="Jumba M."/>
        </authorList>
    </citation>
    <scope>NUCLEOTIDE SEQUENCE [LARGE SCALE GENOMIC DNA]</scope>
</reference>
<name>A0A6B9JAQ0_9CAUD</name>
<evidence type="ECO:0000313" key="2">
    <source>
        <dbReference type="Proteomes" id="UP000433471"/>
    </source>
</evidence>
<evidence type="ECO:0000313" key="1">
    <source>
        <dbReference type="EMBL" id="QGZ16026.1"/>
    </source>
</evidence>